<evidence type="ECO:0000256" key="1">
    <source>
        <dbReference type="ARBA" id="ARBA00006382"/>
    </source>
</evidence>
<reference evidence="4" key="1">
    <citation type="journal article" date="2014" name="Front. Microbiol.">
        <title>High frequency of phylogenetically diverse reductive dehalogenase-homologous genes in deep subseafloor sedimentary metagenomes.</title>
        <authorList>
            <person name="Kawai M."/>
            <person name="Futagami T."/>
            <person name="Toyoda A."/>
            <person name="Takaki Y."/>
            <person name="Nishi S."/>
            <person name="Hori S."/>
            <person name="Arai W."/>
            <person name="Tsubouchi T."/>
            <person name="Morono Y."/>
            <person name="Uchiyama I."/>
            <person name="Ito T."/>
            <person name="Fujiyama A."/>
            <person name="Inagaki F."/>
            <person name="Takami H."/>
        </authorList>
    </citation>
    <scope>NUCLEOTIDE SEQUENCE</scope>
    <source>
        <strain evidence="4">Expedition CK06-06</strain>
    </source>
</reference>
<proteinExistence type="inferred from homology"/>
<dbReference type="EMBL" id="BARW01041030">
    <property type="protein sequence ID" value="GAJ22018.1"/>
    <property type="molecule type" value="Genomic_DNA"/>
</dbReference>
<dbReference type="SUPFAM" id="SSF53223">
    <property type="entry name" value="Aminoacid dehydrogenase-like, N-terminal domain"/>
    <property type="match status" value="1"/>
</dbReference>
<dbReference type="GO" id="GO:0004352">
    <property type="term" value="F:glutamate dehydrogenase (NAD+) activity"/>
    <property type="evidence" value="ECO:0007669"/>
    <property type="project" value="TreeGrafter"/>
</dbReference>
<dbReference type="PANTHER" id="PTHR11606">
    <property type="entry name" value="GLUTAMATE DEHYDROGENASE"/>
    <property type="match status" value="1"/>
</dbReference>
<dbReference type="InterPro" id="IPR046346">
    <property type="entry name" value="Aminoacid_DH-like_N_sf"/>
</dbReference>
<dbReference type="GO" id="GO:0006538">
    <property type="term" value="P:L-glutamate catabolic process"/>
    <property type="evidence" value="ECO:0007669"/>
    <property type="project" value="TreeGrafter"/>
</dbReference>
<organism evidence="4">
    <name type="scientific">marine sediment metagenome</name>
    <dbReference type="NCBI Taxonomy" id="412755"/>
    <lineage>
        <taxon>unclassified sequences</taxon>
        <taxon>metagenomes</taxon>
        <taxon>ecological metagenomes</taxon>
    </lineage>
</organism>
<feature type="non-terminal residue" evidence="4">
    <location>
        <position position="1"/>
    </location>
</feature>
<comment type="caution">
    <text evidence="4">The sequence shown here is derived from an EMBL/GenBank/DDBJ whole genome shotgun (WGS) entry which is preliminary data.</text>
</comment>
<evidence type="ECO:0000259" key="3">
    <source>
        <dbReference type="Pfam" id="PF02812"/>
    </source>
</evidence>
<sequence>DPFQISQIQLYNACKIRGCDREIYNSLSQPERFVEIKLTIKMDDNSLKTFKGFRSQYNSARGPMKGGIR</sequence>
<accession>X1UX09</accession>
<dbReference type="AlphaFoldDB" id="X1UX09"/>
<keyword evidence="2" id="KW-0560">Oxidoreductase</keyword>
<dbReference type="Pfam" id="PF02812">
    <property type="entry name" value="ELFV_dehydrog_N"/>
    <property type="match status" value="1"/>
</dbReference>
<comment type="similarity">
    <text evidence="1">Belongs to the Glu/Leu/Phe/Val dehydrogenases family.</text>
</comment>
<dbReference type="InterPro" id="IPR006097">
    <property type="entry name" value="Glu/Leu/Phe/Val/Trp_DH_dimer"/>
</dbReference>
<dbReference type="Gene3D" id="1.10.8.1210">
    <property type="match status" value="1"/>
</dbReference>
<dbReference type="PANTHER" id="PTHR11606:SF13">
    <property type="entry name" value="GLUTAMATE DEHYDROGENASE 1, MITOCHONDRIAL"/>
    <property type="match status" value="1"/>
</dbReference>
<feature type="domain" description="Glutamate/phenylalanine/leucine/valine/L-tryptophan dehydrogenase dimerisation" evidence="3">
    <location>
        <begin position="30"/>
        <end position="69"/>
    </location>
</feature>
<evidence type="ECO:0000313" key="4">
    <source>
        <dbReference type="EMBL" id="GAJ22018.1"/>
    </source>
</evidence>
<evidence type="ECO:0000256" key="2">
    <source>
        <dbReference type="ARBA" id="ARBA00023002"/>
    </source>
</evidence>
<name>X1UX09_9ZZZZ</name>
<gene>
    <name evidence="4" type="ORF">S12H4_61671</name>
</gene>
<protein>
    <recommendedName>
        <fullName evidence="3">Glutamate/phenylalanine/leucine/valine/L-tryptophan dehydrogenase dimerisation domain-containing protein</fullName>
    </recommendedName>
</protein>